<dbReference type="EMBL" id="LXFE01000422">
    <property type="protein sequence ID" value="OLL25354.1"/>
    <property type="molecule type" value="Genomic_DNA"/>
</dbReference>
<dbReference type="AlphaFoldDB" id="A0A1U7LRT2"/>
<keyword evidence="5" id="KW-0469">Meiosis</keyword>
<name>A0A1U7LRT2_NEOID</name>
<dbReference type="GO" id="GO:0120230">
    <property type="term" value="F:recombinase activator activity"/>
    <property type="evidence" value="ECO:0007669"/>
    <property type="project" value="TreeGrafter"/>
</dbReference>
<dbReference type="PANTHER" id="PTHR15938">
    <property type="entry name" value="TBP-1 INTERACTING PROTEIN"/>
    <property type="match status" value="1"/>
</dbReference>
<evidence type="ECO:0000313" key="7">
    <source>
        <dbReference type="EMBL" id="OLL25354.1"/>
    </source>
</evidence>
<keyword evidence="3" id="KW-0233">DNA recombination</keyword>
<evidence type="ECO:0000256" key="3">
    <source>
        <dbReference type="ARBA" id="ARBA00023172"/>
    </source>
</evidence>
<dbReference type="Pfam" id="PF07106">
    <property type="entry name" value="WHD_TBPIP"/>
    <property type="match status" value="1"/>
</dbReference>
<organism evidence="7 8">
    <name type="scientific">Neolecta irregularis (strain DAH-3)</name>
    <dbReference type="NCBI Taxonomy" id="1198029"/>
    <lineage>
        <taxon>Eukaryota</taxon>
        <taxon>Fungi</taxon>
        <taxon>Dikarya</taxon>
        <taxon>Ascomycota</taxon>
        <taxon>Taphrinomycotina</taxon>
        <taxon>Neolectales</taxon>
        <taxon>Neolectaceae</taxon>
        <taxon>Neolecta</taxon>
    </lineage>
</organism>
<proteinExistence type="inferred from homology"/>
<feature type="domain" description="Homologous-pairing protein 2 winged helix" evidence="6">
    <location>
        <begin position="13"/>
        <end position="74"/>
    </location>
</feature>
<comment type="similarity">
    <text evidence="2">Belongs to the HOP2 family.</text>
</comment>
<evidence type="ECO:0000256" key="1">
    <source>
        <dbReference type="ARBA" id="ARBA00004123"/>
    </source>
</evidence>
<gene>
    <name evidence="7" type="ORF">NEOLI_002607</name>
</gene>
<keyword evidence="4" id="KW-0539">Nucleus</keyword>
<dbReference type="InterPro" id="IPR010776">
    <property type="entry name" value="Hop2_WH_dom"/>
</dbReference>
<dbReference type="GO" id="GO:0120231">
    <property type="term" value="C:DNA recombinase auxiliary factor complex"/>
    <property type="evidence" value="ECO:0007669"/>
    <property type="project" value="TreeGrafter"/>
</dbReference>
<reference evidence="7 8" key="1">
    <citation type="submission" date="2016-04" db="EMBL/GenBank/DDBJ databases">
        <title>Evolutionary innovation and constraint leading to complex multicellularity in the Ascomycota.</title>
        <authorList>
            <person name="Cisse O."/>
            <person name="Nguyen A."/>
            <person name="Hewitt D.A."/>
            <person name="Jedd G."/>
            <person name="Stajich J.E."/>
        </authorList>
    </citation>
    <scope>NUCLEOTIDE SEQUENCE [LARGE SCALE GENOMIC DNA]</scope>
    <source>
        <strain evidence="7 8">DAH-3</strain>
    </source>
</reference>
<evidence type="ECO:0000313" key="8">
    <source>
        <dbReference type="Proteomes" id="UP000186594"/>
    </source>
</evidence>
<dbReference type="GO" id="GO:0007129">
    <property type="term" value="P:homologous chromosome pairing at meiosis"/>
    <property type="evidence" value="ECO:0007669"/>
    <property type="project" value="TreeGrafter"/>
</dbReference>
<dbReference type="PANTHER" id="PTHR15938:SF0">
    <property type="entry name" value="HOMOLOGOUS-PAIRING PROTEIN 2 HOMOLOG"/>
    <property type="match status" value="1"/>
</dbReference>
<evidence type="ECO:0000259" key="6">
    <source>
        <dbReference type="Pfam" id="PF07106"/>
    </source>
</evidence>
<comment type="caution">
    <text evidence="7">The sequence shown here is derived from an EMBL/GenBank/DDBJ whole genome shotgun (WGS) entry which is preliminary data.</text>
</comment>
<dbReference type="STRING" id="1198029.A0A1U7LRT2"/>
<dbReference type="GO" id="GO:0000709">
    <property type="term" value="P:meiotic joint molecule formation"/>
    <property type="evidence" value="ECO:0007669"/>
    <property type="project" value="TreeGrafter"/>
</dbReference>
<accession>A0A1U7LRT2</accession>
<comment type="subcellular location">
    <subcellularLocation>
        <location evidence="1">Nucleus</location>
    </subcellularLocation>
</comment>
<sequence>MGKVKTTQVKGDEAEKIVLEYLRKQNRPYSATDISCNLHNSVTKASAAKVLALLEKQGEIAVKTYGKQSVYVIKQDSNTSDKTNCRTRWTLRRPRNSRKWTKRFRP</sequence>
<dbReference type="GO" id="GO:0000794">
    <property type="term" value="C:condensed nuclear chromosome"/>
    <property type="evidence" value="ECO:0007669"/>
    <property type="project" value="TreeGrafter"/>
</dbReference>
<evidence type="ECO:0000256" key="5">
    <source>
        <dbReference type="ARBA" id="ARBA00023254"/>
    </source>
</evidence>
<dbReference type="OrthoDB" id="272266at2759"/>
<dbReference type="InterPro" id="IPR036390">
    <property type="entry name" value="WH_DNA-bd_sf"/>
</dbReference>
<evidence type="ECO:0000256" key="2">
    <source>
        <dbReference type="ARBA" id="ARBA00007922"/>
    </source>
</evidence>
<dbReference type="SUPFAM" id="SSF46785">
    <property type="entry name" value="Winged helix' DNA-binding domain"/>
    <property type="match status" value="1"/>
</dbReference>
<dbReference type="GO" id="GO:0003690">
    <property type="term" value="F:double-stranded DNA binding"/>
    <property type="evidence" value="ECO:0007669"/>
    <property type="project" value="TreeGrafter"/>
</dbReference>
<evidence type="ECO:0000256" key="4">
    <source>
        <dbReference type="ARBA" id="ARBA00023242"/>
    </source>
</evidence>
<dbReference type="GO" id="GO:0010774">
    <property type="term" value="P:meiotic strand invasion involved in reciprocal meiotic recombination"/>
    <property type="evidence" value="ECO:0007669"/>
    <property type="project" value="TreeGrafter"/>
</dbReference>
<protein>
    <submittedName>
        <fullName evidence="7">Homologous-pairing protein 2</fullName>
    </submittedName>
</protein>
<keyword evidence="8" id="KW-1185">Reference proteome</keyword>
<dbReference type="Proteomes" id="UP000186594">
    <property type="component" value="Unassembled WGS sequence"/>
</dbReference>
<dbReference type="InterPro" id="IPR036388">
    <property type="entry name" value="WH-like_DNA-bd_sf"/>
</dbReference>
<dbReference type="Gene3D" id="1.10.10.10">
    <property type="entry name" value="Winged helix-like DNA-binding domain superfamily/Winged helix DNA-binding domain"/>
    <property type="match status" value="1"/>
</dbReference>